<dbReference type="AlphaFoldDB" id="A0A8X7VP70"/>
<evidence type="ECO:0000313" key="1">
    <source>
        <dbReference type="EMBL" id="KAG2314839.1"/>
    </source>
</evidence>
<gene>
    <name evidence="1" type="ORF">Bca52824_017961</name>
</gene>
<name>A0A8X7VP70_BRACI</name>
<proteinExistence type="predicted"/>
<keyword evidence="2" id="KW-1185">Reference proteome</keyword>
<dbReference type="EMBL" id="JAAMPC010000004">
    <property type="protein sequence ID" value="KAG2314839.1"/>
    <property type="molecule type" value="Genomic_DNA"/>
</dbReference>
<accession>A0A8X7VP70</accession>
<organism evidence="1 2">
    <name type="scientific">Brassica carinata</name>
    <name type="common">Ethiopian mustard</name>
    <name type="synonym">Abyssinian cabbage</name>
    <dbReference type="NCBI Taxonomy" id="52824"/>
    <lineage>
        <taxon>Eukaryota</taxon>
        <taxon>Viridiplantae</taxon>
        <taxon>Streptophyta</taxon>
        <taxon>Embryophyta</taxon>
        <taxon>Tracheophyta</taxon>
        <taxon>Spermatophyta</taxon>
        <taxon>Magnoliopsida</taxon>
        <taxon>eudicotyledons</taxon>
        <taxon>Gunneridae</taxon>
        <taxon>Pentapetalae</taxon>
        <taxon>rosids</taxon>
        <taxon>malvids</taxon>
        <taxon>Brassicales</taxon>
        <taxon>Brassicaceae</taxon>
        <taxon>Brassiceae</taxon>
        <taxon>Brassica</taxon>
    </lineage>
</organism>
<dbReference type="Proteomes" id="UP000886595">
    <property type="component" value="Unassembled WGS sequence"/>
</dbReference>
<sequence length="99" mass="11706">MAFAQICPNFVRYFLMLSVRAKEEGLEFGLEMTRQFCILKCNNGFPRTMMLFPSLGLTIVDGILKRNYWWQEKVFVFKVNHAFVRDLDFGESLENGRKR</sequence>
<evidence type="ECO:0000313" key="2">
    <source>
        <dbReference type="Proteomes" id="UP000886595"/>
    </source>
</evidence>
<protein>
    <submittedName>
        <fullName evidence="1">Uncharacterized protein</fullName>
    </submittedName>
</protein>
<comment type="caution">
    <text evidence="1">The sequence shown here is derived from an EMBL/GenBank/DDBJ whole genome shotgun (WGS) entry which is preliminary data.</text>
</comment>
<reference evidence="1 2" key="1">
    <citation type="submission" date="2020-02" db="EMBL/GenBank/DDBJ databases">
        <authorList>
            <person name="Ma Q."/>
            <person name="Huang Y."/>
            <person name="Song X."/>
            <person name="Pei D."/>
        </authorList>
    </citation>
    <scope>NUCLEOTIDE SEQUENCE [LARGE SCALE GENOMIC DNA]</scope>
    <source>
        <strain evidence="1">Sxm20200214</strain>
        <tissue evidence="1">Leaf</tissue>
    </source>
</reference>